<keyword evidence="2" id="KW-0479">Metal-binding</keyword>
<dbReference type="HAMAP" id="MF_01256">
    <property type="entry name" value="YfiT_hydrol"/>
    <property type="match status" value="1"/>
</dbReference>
<dbReference type="InterPro" id="IPR034660">
    <property type="entry name" value="DinB/YfiT-like"/>
</dbReference>
<sequence>MSKINLEKYPIGNYEEPSSITKEMRSDYISIIASFPEKIINEVASLTDEKLNTPYRDGGWTIKQVVHHLADSNMSCFSRIKYALTEESPVIKPFEEDVWATLLDAYSFPIEPSLKILEGVHERWAALLDSLNEKDWKRDFFHPQLRKNLKIDEAMAKYTWHCKHHLAHITHTKQKMEWT</sequence>
<dbReference type="GO" id="GO:0046872">
    <property type="term" value="F:metal ion binding"/>
    <property type="evidence" value="ECO:0007669"/>
    <property type="project" value="UniProtKB-KW"/>
</dbReference>
<dbReference type="GO" id="GO:0016787">
    <property type="term" value="F:hydrolase activity"/>
    <property type="evidence" value="ECO:0007669"/>
    <property type="project" value="UniProtKB-KW"/>
</dbReference>
<feature type="domain" description="DinB-like" evidence="5">
    <location>
        <begin position="43"/>
        <end position="169"/>
    </location>
</feature>
<evidence type="ECO:0000256" key="4">
    <source>
        <dbReference type="ARBA" id="ARBA00022833"/>
    </source>
</evidence>
<dbReference type="InterPro" id="IPR024775">
    <property type="entry name" value="DinB-like"/>
</dbReference>
<evidence type="ECO:0000313" key="6">
    <source>
        <dbReference type="EMBL" id="ASO04040.1"/>
    </source>
</evidence>
<dbReference type="InterPro" id="IPR023774">
    <property type="entry name" value="Put_metal_dep_hydrolase_YfiT"/>
</dbReference>
<dbReference type="RefSeq" id="WP_093977154.1">
    <property type="nucleotide sequence ID" value="NZ_CP022515.1"/>
</dbReference>
<dbReference type="Proteomes" id="UP000204551">
    <property type="component" value="Chromosome"/>
</dbReference>
<organism evidence="6 7">
    <name type="scientific">Arenibacter algicola</name>
    <dbReference type="NCBI Taxonomy" id="616991"/>
    <lineage>
        <taxon>Bacteria</taxon>
        <taxon>Pseudomonadati</taxon>
        <taxon>Bacteroidota</taxon>
        <taxon>Flavobacteriia</taxon>
        <taxon>Flavobacteriales</taxon>
        <taxon>Flavobacteriaceae</taxon>
        <taxon>Arenibacter</taxon>
    </lineage>
</organism>
<keyword evidence="1" id="KW-0963">Cytoplasm</keyword>
<evidence type="ECO:0000256" key="1">
    <source>
        <dbReference type="ARBA" id="ARBA00022490"/>
    </source>
</evidence>
<gene>
    <name evidence="6" type="ORF">AREALGSMS7_00551</name>
</gene>
<evidence type="ECO:0000256" key="2">
    <source>
        <dbReference type="ARBA" id="ARBA00022723"/>
    </source>
</evidence>
<evidence type="ECO:0000313" key="7">
    <source>
        <dbReference type="Proteomes" id="UP000204551"/>
    </source>
</evidence>
<reference evidence="6 7" key="1">
    <citation type="submission" date="2017-07" db="EMBL/GenBank/DDBJ databases">
        <title>Genome Sequence of Arenibacter algicola Strain SMS7 Isolated from a culture of the Diatom Skeletonema marinoi.</title>
        <authorList>
            <person name="Topel M."/>
            <person name="Pinder M.I.M."/>
            <person name="Johansson O.N."/>
            <person name="Kourtchenko O."/>
            <person name="Godhe A."/>
            <person name="Clarke A.K."/>
        </authorList>
    </citation>
    <scope>NUCLEOTIDE SEQUENCE [LARGE SCALE GENOMIC DNA]</scope>
    <source>
        <strain evidence="6 7">SMS7</strain>
    </source>
</reference>
<name>A0A221URZ6_9FLAO</name>
<keyword evidence="4" id="KW-0862">Zinc</keyword>
<dbReference type="KEGG" id="aalg:AREALGSMS7_00551"/>
<dbReference type="Pfam" id="PF12867">
    <property type="entry name" value="DinB_2"/>
    <property type="match status" value="1"/>
</dbReference>
<dbReference type="EMBL" id="CP022515">
    <property type="protein sequence ID" value="ASO04040.1"/>
    <property type="molecule type" value="Genomic_DNA"/>
</dbReference>
<dbReference type="NCBIfam" id="NF009807">
    <property type="entry name" value="PRK13291.1"/>
    <property type="match status" value="1"/>
</dbReference>
<protein>
    <submittedName>
        <fullName evidence="6">Putative metal-dependent hydrolase YfiT</fullName>
        <ecNumber evidence="6">3.-.-.-</ecNumber>
    </submittedName>
</protein>
<dbReference type="AlphaFoldDB" id="A0A221URZ6"/>
<dbReference type="EC" id="3.-.-.-" evidence="6"/>
<proteinExistence type="inferred from homology"/>
<keyword evidence="3 6" id="KW-0378">Hydrolase</keyword>
<evidence type="ECO:0000259" key="5">
    <source>
        <dbReference type="Pfam" id="PF12867"/>
    </source>
</evidence>
<dbReference type="SUPFAM" id="SSF109854">
    <property type="entry name" value="DinB/YfiT-like putative metalloenzymes"/>
    <property type="match status" value="1"/>
</dbReference>
<evidence type="ECO:0000256" key="3">
    <source>
        <dbReference type="ARBA" id="ARBA00022801"/>
    </source>
</evidence>
<accession>A0A221URZ6</accession>
<dbReference type="Gene3D" id="1.20.120.450">
    <property type="entry name" value="dinb family like domain"/>
    <property type="match status" value="1"/>
</dbReference>